<dbReference type="Gene3D" id="2.60.120.200">
    <property type="match status" value="2"/>
</dbReference>
<dbReference type="WBParaSite" id="SMRG1_25620.4">
    <property type="protein sequence ID" value="SMRG1_25620.4"/>
    <property type="gene ID" value="SMRG1_25620"/>
</dbReference>
<dbReference type="SUPFAM" id="SSF49899">
    <property type="entry name" value="Concanavalin A-like lectins/glucanases"/>
    <property type="match status" value="2"/>
</dbReference>
<proteinExistence type="predicted"/>
<accession>A0AA84ZF24</accession>
<feature type="domain" description="Laminin G" evidence="4">
    <location>
        <begin position="404"/>
        <end position="598"/>
    </location>
</feature>
<keyword evidence="3" id="KW-1133">Transmembrane helix</keyword>
<reference evidence="7 8" key="1">
    <citation type="submission" date="2023-11" db="UniProtKB">
        <authorList>
            <consortium name="WormBaseParasite"/>
        </authorList>
    </citation>
    <scope>IDENTIFICATION</scope>
</reference>
<dbReference type="InterPro" id="IPR001791">
    <property type="entry name" value="Laminin_G"/>
</dbReference>
<evidence type="ECO:0008006" key="9">
    <source>
        <dbReference type="Google" id="ProtNLM"/>
    </source>
</evidence>
<feature type="transmembrane region" description="Helical" evidence="3">
    <location>
        <begin position="723"/>
        <end position="745"/>
    </location>
</feature>
<dbReference type="PANTHER" id="PTHR15036">
    <property type="entry name" value="PIKACHURIN-LIKE PROTEIN"/>
    <property type="match status" value="1"/>
</dbReference>
<comment type="caution">
    <text evidence="2">Lacks conserved residue(s) required for the propagation of feature annotation.</text>
</comment>
<dbReference type="Gene3D" id="2.10.25.10">
    <property type="entry name" value="Laminin"/>
    <property type="match status" value="1"/>
</dbReference>
<sequence length="941" mass="108624">MIIIVFISQYLLCIETSENMFQSLKVDLPNYKTQINFHNHMNQSNDSQLNSKRIHIISSNTTNQYHPREEHKLHNNKSVESHGDYYHSSLSSTSITTPVNEVKTTINFITFKISDCYLHNPSMHLYEKFRLQFTFRTSQEHGLILFNSDKYGVDFLAFELIKGYLHFVFDMGSGSQRFALTAHSVTDSKWHNVELFRKDLENNILQLYIDRNQSIEQYLKIPVFNGDIARNFNLNDPLYIGGISQLVFLKWREKLSSYHGFQGCLGNFSINGLPPFDLLNMAKLKYAKNWTLPVCRDQIVDNCHYRPKGVLNCNQIQRIQNHSTMKRANKNGVGDNDNNKLFQPYCLNDGICLHTWLGVKCACELTTFDGHRCIKAGTTFAYGVHDDTTISYNLSNNINQTINDDDDNNDHIGYLRLIYTDRVRNTRQDEFVLGIQTILTNLTYKQKQYKNNEQISHNYITTLLFVTSLTQIGDFIHLFLESGVVRLNYNMGGGVVHISGPNFPINDGFYHRIRGYRVDRQIILEVDDSRHTYELNSIYGKQFNNQKVIWLGHAPQLNKTDFFHGYMTGVYYNGLLLNDIAAGLSYLMYIHVTRFGNVKHTPKFQPKLLKSDYYKDSLLFLEDNNYTLSSTYFFNSGVNYVNRDEPVNEETTKQILTDSLPLLFYSNSSSSSSLLSSNYKYFNNNISNESIQSDIIHSQTNDLQYNKLKVFKTMSRLHEQVNIWLLISLAGAGLIMIISLTFLAYRCHRNKHVNSHCSKLTETKQMSHLHQFSPTSVTYRTASVGSLLSMDDIRYTMISKRLKQNQEQLSSVSDDQSHSLCDRTSISGYKINYSNTTVTPFILVTDSINLPRKSSTGIDQYNLVKTSLPKIGSMHFNVNELPMKTFEQYIPDKYLKDNEYKVVLNVSDNDYLKTQYIHGFIDTLNSGQFNTDSSIETSQMM</sequence>
<dbReference type="PROSITE" id="PS50025">
    <property type="entry name" value="LAM_G_DOMAIN"/>
    <property type="match status" value="2"/>
</dbReference>
<dbReference type="CDD" id="cd00110">
    <property type="entry name" value="LamG"/>
    <property type="match status" value="2"/>
</dbReference>
<dbReference type="AlphaFoldDB" id="A0AA84ZF24"/>
<dbReference type="Proteomes" id="UP000050790">
    <property type="component" value="Unassembled WGS sequence"/>
</dbReference>
<dbReference type="Pfam" id="PF02210">
    <property type="entry name" value="Laminin_G_2"/>
    <property type="match status" value="2"/>
</dbReference>
<dbReference type="PANTHER" id="PTHR15036:SF89">
    <property type="entry name" value="NEUREXIN 1, ISOFORM F"/>
    <property type="match status" value="1"/>
</dbReference>
<feature type="domain" description="EGF-like" evidence="5">
    <location>
        <begin position="335"/>
        <end position="374"/>
    </location>
</feature>
<dbReference type="SMART" id="SM00282">
    <property type="entry name" value="LamG"/>
    <property type="match status" value="2"/>
</dbReference>
<dbReference type="WBParaSite" id="SMRG1_25620.6">
    <property type="protein sequence ID" value="SMRG1_25620.6"/>
    <property type="gene ID" value="SMRG1_25620"/>
</dbReference>
<evidence type="ECO:0000256" key="3">
    <source>
        <dbReference type="SAM" id="Phobius"/>
    </source>
</evidence>
<evidence type="ECO:0000313" key="8">
    <source>
        <dbReference type="WBParaSite" id="SMRG1_25620.4"/>
    </source>
</evidence>
<evidence type="ECO:0000313" key="6">
    <source>
        <dbReference type="Proteomes" id="UP000050790"/>
    </source>
</evidence>
<protein>
    <recommendedName>
        <fullName evidence="9">Laminin G domain-containing protein</fullName>
    </recommendedName>
</protein>
<keyword evidence="3" id="KW-0472">Membrane</keyword>
<keyword evidence="1" id="KW-1015">Disulfide bond</keyword>
<dbReference type="InterPro" id="IPR050372">
    <property type="entry name" value="Neurexin-related_CASP"/>
</dbReference>
<feature type="domain" description="Laminin G" evidence="4">
    <location>
        <begin position="105"/>
        <end position="303"/>
    </location>
</feature>
<dbReference type="WBParaSite" id="SMRG1_25620.2">
    <property type="protein sequence ID" value="SMRG1_25620.2"/>
    <property type="gene ID" value="SMRG1_25620"/>
</dbReference>
<evidence type="ECO:0000256" key="2">
    <source>
        <dbReference type="PROSITE-ProRule" id="PRU00076"/>
    </source>
</evidence>
<evidence type="ECO:0000256" key="1">
    <source>
        <dbReference type="ARBA" id="ARBA00023157"/>
    </source>
</evidence>
<evidence type="ECO:0000259" key="4">
    <source>
        <dbReference type="PROSITE" id="PS50025"/>
    </source>
</evidence>
<keyword evidence="3" id="KW-0812">Transmembrane</keyword>
<name>A0AA84ZF24_9TREM</name>
<dbReference type="PROSITE" id="PS50026">
    <property type="entry name" value="EGF_3"/>
    <property type="match status" value="1"/>
</dbReference>
<evidence type="ECO:0000259" key="5">
    <source>
        <dbReference type="PROSITE" id="PS50026"/>
    </source>
</evidence>
<evidence type="ECO:0000313" key="7">
    <source>
        <dbReference type="WBParaSite" id="SMRG1_25620.2"/>
    </source>
</evidence>
<dbReference type="InterPro" id="IPR013320">
    <property type="entry name" value="ConA-like_dom_sf"/>
</dbReference>
<organism evidence="6 7">
    <name type="scientific">Schistosoma margrebowiei</name>
    <dbReference type="NCBI Taxonomy" id="48269"/>
    <lineage>
        <taxon>Eukaryota</taxon>
        <taxon>Metazoa</taxon>
        <taxon>Spiralia</taxon>
        <taxon>Lophotrochozoa</taxon>
        <taxon>Platyhelminthes</taxon>
        <taxon>Trematoda</taxon>
        <taxon>Digenea</taxon>
        <taxon>Strigeidida</taxon>
        <taxon>Schistosomatoidea</taxon>
        <taxon>Schistosomatidae</taxon>
        <taxon>Schistosoma</taxon>
    </lineage>
</organism>
<dbReference type="InterPro" id="IPR000742">
    <property type="entry name" value="EGF"/>
</dbReference>
<keyword evidence="2" id="KW-0245">EGF-like domain</keyword>